<gene>
    <name evidence="6" type="ORF">MMA15_24495</name>
</gene>
<dbReference type="EMBL" id="JAKWJU010000002">
    <property type="protein sequence ID" value="MCH6163437.1"/>
    <property type="molecule type" value="Genomic_DNA"/>
</dbReference>
<comment type="caution">
    <text evidence="6">The sequence shown here is derived from an EMBL/GenBank/DDBJ whole genome shotgun (WGS) entry which is preliminary data.</text>
</comment>
<dbReference type="SUPFAM" id="SSF55781">
    <property type="entry name" value="GAF domain-like"/>
    <property type="match status" value="1"/>
</dbReference>
<dbReference type="InterPro" id="IPR036388">
    <property type="entry name" value="WH-like_DNA-bd_sf"/>
</dbReference>
<sequence>MENPRSPGPLDASLDSSLAVRVPSLLPPENVDERGGEISVTRGCTELAERALAGTRGSCAAAVTLTDAAGGRLAESPEGPAAAVTHPDVSGLVAVQWEYEEGPVPAALASGRPVTVSDVLSETRWPRFRAMSLQRGLRACATLPYRHEGTVLTVSLYAFRPHGLAGVDERKGAELAELAAGVLGRDRRYRKALVEVEQLNSALRSRPVVDQACGIVMGREGCDAEEAFGLLRTLSQRTNRRLAELAEAIVRNRGRGVEEHLGKLRRSR</sequence>
<dbReference type="Gene3D" id="3.30.450.40">
    <property type="match status" value="1"/>
</dbReference>
<evidence type="ECO:0000256" key="1">
    <source>
        <dbReference type="ARBA" id="ARBA00022679"/>
    </source>
</evidence>
<reference evidence="6" key="1">
    <citation type="submission" date="2022-03" db="EMBL/GenBank/DDBJ databases">
        <authorList>
            <person name="Santos J.D.N."/>
            <person name="Kallscheuer N."/>
            <person name="Jogler C."/>
            <person name="Lage O.M."/>
        </authorList>
    </citation>
    <scope>NUCLEOTIDE SEQUENCE</scope>
    <source>
        <strain evidence="6">M600PL45_2</strain>
    </source>
</reference>
<proteinExistence type="predicted"/>
<keyword evidence="4" id="KW-0804">Transcription</keyword>
<dbReference type="Gene3D" id="1.10.10.10">
    <property type="entry name" value="Winged helix-like DNA-binding domain superfamily/Winged helix DNA-binding domain"/>
    <property type="match status" value="1"/>
</dbReference>
<reference evidence="6" key="2">
    <citation type="journal article" date="2023" name="Int. J. Syst. Evol. Microbiol.">
        <title>Streptomyces marispadix sp. nov., isolated from marine beach sediment of the Northern Coast of Portugal.</title>
        <authorList>
            <person name="dos Santos J.D.N."/>
            <person name="Vitorino I.R."/>
            <person name="Kallscheuer N."/>
            <person name="Srivastava A."/>
            <person name="Krautwurst S."/>
            <person name="Marz M."/>
            <person name="Jogler C."/>
            <person name="Lobo Da Cunha A."/>
            <person name="Catita J."/>
            <person name="Goncalves H."/>
            <person name="Gonzalez I."/>
            <person name="Reyes F."/>
            <person name="Lage O.M."/>
        </authorList>
    </citation>
    <scope>NUCLEOTIDE SEQUENCE</scope>
    <source>
        <strain evidence="6">M600PL45_2</strain>
    </source>
</reference>
<evidence type="ECO:0000256" key="4">
    <source>
        <dbReference type="ARBA" id="ARBA00023163"/>
    </source>
</evidence>
<dbReference type="RefSeq" id="WP_241062338.1">
    <property type="nucleotide sequence ID" value="NZ_JAKWJU010000002.1"/>
</dbReference>
<dbReference type="SUPFAM" id="SSF52172">
    <property type="entry name" value="CheY-like"/>
    <property type="match status" value="1"/>
</dbReference>
<protein>
    <submittedName>
        <fullName evidence="6">GAF and ANTAR domain-containing protein</fullName>
    </submittedName>
</protein>
<dbReference type="PROSITE" id="PS50921">
    <property type="entry name" value="ANTAR"/>
    <property type="match status" value="1"/>
</dbReference>
<evidence type="ECO:0000313" key="6">
    <source>
        <dbReference type="EMBL" id="MCH6163437.1"/>
    </source>
</evidence>
<accession>A0ABS9T4I1</accession>
<dbReference type="InterPro" id="IPR011006">
    <property type="entry name" value="CheY-like_superfamily"/>
</dbReference>
<dbReference type="SMART" id="SM01012">
    <property type="entry name" value="ANTAR"/>
    <property type="match status" value="1"/>
</dbReference>
<keyword evidence="3" id="KW-0805">Transcription regulation</keyword>
<evidence type="ECO:0000256" key="3">
    <source>
        <dbReference type="ARBA" id="ARBA00023015"/>
    </source>
</evidence>
<keyword evidence="7" id="KW-1185">Reference proteome</keyword>
<keyword evidence="1" id="KW-0808">Transferase</keyword>
<name>A0ABS9T4I1_9ACTN</name>
<dbReference type="Proteomes" id="UP001166784">
    <property type="component" value="Unassembled WGS sequence"/>
</dbReference>
<evidence type="ECO:0000313" key="7">
    <source>
        <dbReference type="Proteomes" id="UP001166784"/>
    </source>
</evidence>
<dbReference type="InterPro" id="IPR003018">
    <property type="entry name" value="GAF"/>
</dbReference>
<feature type="domain" description="ANTAR" evidence="5">
    <location>
        <begin position="189"/>
        <end position="250"/>
    </location>
</feature>
<dbReference type="Pfam" id="PF03861">
    <property type="entry name" value="ANTAR"/>
    <property type="match status" value="1"/>
</dbReference>
<evidence type="ECO:0000256" key="2">
    <source>
        <dbReference type="ARBA" id="ARBA00022777"/>
    </source>
</evidence>
<organism evidence="6 7">
    <name type="scientific">Streptomyces marispadix</name>
    <dbReference type="NCBI Taxonomy" id="2922868"/>
    <lineage>
        <taxon>Bacteria</taxon>
        <taxon>Bacillati</taxon>
        <taxon>Actinomycetota</taxon>
        <taxon>Actinomycetes</taxon>
        <taxon>Kitasatosporales</taxon>
        <taxon>Streptomycetaceae</taxon>
        <taxon>Streptomyces</taxon>
    </lineage>
</organism>
<dbReference type="InterPro" id="IPR029016">
    <property type="entry name" value="GAF-like_dom_sf"/>
</dbReference>
<dbReference type="Pfam" id="PF13185">
    <property type="entry name" value="GAF_2"/>
    <property type="match status" value="1"/>
</dbReference>
<dbReference type="InterPro" id="IPR005561">
    <property type="entry name" value="ANTAR"/>
</dbReference>
<evidence type="ECO:0000259" key="5">
    <source>
        <dbReference type="PROSITE" id="PS50921"/>
    </source>
</evidence>
<keyword evidence="2" id="KW-0418">Kinase</keyword>